<gene>
    <name evidence="1" type="ORF">BITS_0469</name>
</gene>
<comment type="caution">
    <text evidence="1">The sequence shown here is derived from an EMBL/GenBank/DDBJ whole genome shotgun (WGS) entry which is preliminary data.</text>
</comment>
<dbReference type="SUPFAM" id="SSF54427">
    <property type="entry name" value="NTF2-like"/>
    <property type="match status" value="1"/>
</dbReference>
<organism evidence="1 2">
    <name type="scientific">Bifidobacterium tsurumiense</name>
    <dbReference type="NCBI Taxonomy" id="356829"/>
    <lineage>
        <taxon>Bacteria</taxon>
        <taxon>Bacillati</taxon>
        <taxon>Actinomycetota</taxon>
        <taxon>Actinomycetes</taxon>
        <taxon>Bifidobacteriales</taxon>
        <taxon>Bifidobacteriaceae</taxon>
        <taxon>Bifidobacterium</taxon>
    </lineage>
</organism>
<protein>
    <submittedName>
        <fullName evidence="1">Rhs element Vgr protein family protein</fullName>
    </submittedName>
</protein>
<keyword evidence="2" id="KW-1185">Reference proteome</keyword>
<evidence type="ECO:0000313" key="1">
    <source>
        <dbReference type="EMBL" id="KFJ08144.1"/>
    </source>
</evidence>
<dbReference type="AlphaFoldDB" id="A0A087EK43"/>
<dbReference type="Proteomes" id="UP000029080">
    <property type="component" value="Unassembled WGS sequence"/>
</dbReference>
<dbReference type="OrthoDB" id="3253136at2"/>
<dbReference type="Gene3D" id="3.10.450.50">
    <property type="match status" value="1"/>
</dbReference>
<dbReference type="InterPro" id="IPR027843">
    <property type="entry name" value="DUF4440"/>
</dbReference>
<accession>A0A087EK43</accession>
<dbReference type="Pfam" id="PF14534">
    <property type="entry name" value="DUF4440"/>
    <property type="match status" value="1"/>
</dbReference>
<reference evidence="1 2" key="1">
    <citation type="submission" date="2014-03" db="EMBL/GenBank/DDBJ databases">
        <title>Genomics of Bifidobacteria.</title>
        <authorList>
            <person name="Ventura M."/>
            <person name="Milani C."/>
            <person name="Lugli G.A."/>
        </authorList>
    </citation>
    <scope>NUCLEOTIDE SEQUENCE [LARGE SCALE GENOMIC DNA]</scope>
    <source>
        <strain evidence="1 2">JCM 13495</strain>
    </source>
</reference>
<sequence length="125" mass="14073">MPVSKEITKSILDINDVLIRGMLHADVGVLKSILAPNYSLVHMTGYGQSGQEWLNQLADGRMRYDKVDVVSVEVEGDGEHPILRMRSRTTANIWGSQGTWNLDLRSTFRRQGDGWVFAHTDASTW</sequence>
<dbReference type="InterPro" id="IPR032710">
    <property type="entry name" value="NTF2-like_dom_sf"/>
</dbReference>
<proteinExistence type="predicted"/>
<dbReference type="STRING" id="356829.BITS_0469"/>
<dbReference type="eggNOG" id="ENOG50331BT">
    <property type="taxonomic scope" value="Bacteria"/>
</dbReference>
<name>A0A087EK43_9BIFI</name>
<dbReference type="RefSeq" id="WP_051264399.1">
    <property type="nucleotide sequence ID" value="NZ_JAXEUP010000068.1"/>
</dbReference>
<dbReference type="EMBL" id="JGZU01000003">
    <property type="protein sequence ID" value="KFJ08144.1"/>
    <property type="molecule type" value="Genomic_DNA"/>
</dbReference>
<evidence type="ECO:0000313" key="2">
    <source>
        <dbReference type="Proteomes" id="UP000029080"/>
    </source>
</evidence>